<sequence>MKKLYFTTLLFLIVSSFTLQAQNCPPTGFSDGSSIYFFYDPGTSNCVDRPNTITAEAKSFTLVECDAPYSIYDIDNSNDQLTNSNFFLADLGYGQCEYTNGNLTNQTLSVNDVEYIKNTVKLFPNPVVKNSDLFVVLGTKANATVQVYSVTGKLVQTKTVSNLSRVKLETNTFAKGVYMVQIDLDNITITKKLVVL</sequence>
<evidence type="ECO:0000256" key="2">
    <source>
        <dbReference type="SAM" id="SignalP"/>
    </source>
</evidence>
<feature type="domain" description="Secretion system C-terminal sorting" evidence="3">
    <location>
        <begin position="122"/>
        <end position="195"/>
    </location>
</feature>
<reference evidence="4" key="1">
    <citation type="submission" date="2022-11" db="EMBL/GenBank/DDBJ databases">
        <title>Refractory cell wall polysaccharides provide important carbon source for microbial heterotrophs in the hadal ocean.</title>
        <authorList>
            <person name="Zhu X."/>
        </authorList>
    </citation>
    <scope>NUCLEOTIDE SEQUENCE</scope>
    <source>
        <strain evidence="4">MTRN7</strain>
    </source>
</reference>
<evidence type="ECO:0000313" key="4">
    <source>
        <dbReference type="EMBL" id="MDA0176037.1"/>
    </source>
</evidence>
<dbReference type="InterPro" id="IPR026444">
    <property type="entry name" value="Secre_tail"/>
</dbReference>
<dbReference type="NCBIfam" id="TIGR04183">
    <property type="entry name" value="Por_Secre_tail"/>
    <property type="match status" value="1"/>
</dbReference>
<dbReference type="Gene3D" id="2.60.40.3080">
    <property type="match status" value="1"/>
</dbReference>
<organism evidence="4 5">
    <name type="scientific">Mesoflavibacter profundi</name>
    <dbReference type="NCBI Taxonomy" id="2708110"/>
    <lineage>
        <taxon>Bacteria</taxon>
        <taxon>Pseudomonadati</taxon>
        <taxon>Bacteroidota</taxon>
        <taxon>Flavobacteriia</taxon>
        <taxon>Flavobacteriales</taxon>
        <taxon>Flavobacteriaceae</taxon>
        <taxon>Mesoflavibacter</taxon>
    </lineage>
</organism>
<dbReference type="RefSeq" id="WP_270004873.1">
    <property type="nucleotide sequence ID" value="NZ_JAPFGC010000002.1"/>
</dbReference>
<comment type="caution">
    <text evidence="4">The sequence shown here is derived from an EMBL/GenBank/DDBJ whole genome shotgun (WGS) entry which is preliminary data.</text>
</comment>
<accession>A0ABT4RW36</accession>
<protein>
    <submittedName>
        <fullName evidence="4">T9SS type A sorting domain-containing protein</fullName>
    </submittedName>
</protein>
<name>A0ABT4RW36_9FLAO</name>
<feature type="chain" id="PRO_5047451806" evidence="2">
    <location>
        <begin position="22"/>
        <end position="196"/>
    </location>
</feature>
<gene>
    <name evidence="4" type="ORF">OOZ35_00860</name>
</gene>
<evidence type="ECO:0000256" key="1">
    <source>
        <dbReference type="ARBA" id="ARBA00022729"/>
    </source>
</evidence>
<evidence type="ECO:0000313" key="5">
    <source>
        <dbReference type="Proteomes" id="UP001149142"/>
    </source>
</evidence>
<keyword evidence="5" id="KW-1185">Reference proteome</keyword>
<dbReference type="Pfam" id="PF18962">
    <property type="entry name" value="Por_Secre_tail"/>
    <property type="match status" value="1"/>
</dbReference>
<evidence type="ECO:0000259" key="3">
    <source>
        <dbReference type="Pfam" id="PF18962"/>
    </source>
</evidence>
<keyword evidence="1 2" id="KW-0732">Signal</keyword>
<proteinExistence type="predicted"/>
<dbReference type="Proteomes" id="UP001149142">
    <property type="component" value="Unassembled WGS sequence"/>
</dbReference>
<dbReference type="EMBL" id="JAPFGC010000002">
    <property type="protein sequence ID" value="MDA0176037.1"/>
    <property type="molecule type" value="Genomic_DNA"/>
</dbReference>
<feature type="signal peptide" evidence="2">
    <location>
        <begin position="1"/>
        <end position="21"/>
    </location>
</feature>